<dbReference type="InterPro" id="IPR027417">
    <property type="entry name" value="P-loop_NTPase"/>
</dbReference>
<dbReference type="Pfam" id="PF05192">
    <property type="entry name" value="MutS_III"/>
    <property type="match status" value="1"/>
</dbReference>
<dbReference type="InterPro" id="IPR036187">
    <property type="entry name" value="DNA_mismatch_repair_MutS_sf"/>
</dbReference>
<dbReference type="InterPro" id="IPR000432">
    <property type="entry name" value="DNA_mismatch_repair_MutS_C"/>
</dbReference>
<dbReference type="InterPro" id="IPR045076">
    <property type="entry name" value="MutS"/>
</dbReference>
<feature type="domain" description="DNA mismatch repair protein MutS core" evidence="6">
    <location>
        <begin position="342"/>
        <end position="663"/>
    </location>
</feature>
<sequence>MARRAVRFNLNSPDIEDSLDKEMDFYESDIARSADEGIGGEDIDDEQQTRADEQHRPSHIILDDDDEDAKSPPRVLSVQTSGGKIGCAFFDVTTGKLSLLEDAPEEGRRVHTHSMSVTDDADDDGDHGSGAGQREEAGDKFDMAKETLMTLLEQFAPVNLVLTSSDSSAKFHTAVRKELIYQDSVLSIRPSTEFATTSGMQRIHSLQLQEQKESTAEQQMATNLSAYTSASTQVSSAHTTTSFGNKLQSSCAVDLHVMPLSVGAAGALLSHLTRIQASFDHSDGYTSEVGGGGSSVESTLKITSIESIVLQDCLSISAESRIALDVFGEESHAALHSASRKHEGLSLFAILDSTRTPLSHSLLRRWLLLPTTDIAVIENRQAAISTFSSHRNTAAIQSITRELKGVKNIPVMVTKLLNGTARLLDWKAVLKFCYHALIIREAILDLSVEEPVEVVDKAKGMCDKKVLNFCSQNIAGIIDFDESASESRLCIKIGYDEELDQWKQLYAGLPDLLNKIAQDIRPDVDPKFKEITVCYFPQLGYLLAIPVTEDMSDQLPTLDGWDFQFASENAMYFKGDKMRDLDTHLGDIHTFIVEREIEHLFALQEAICQHASVLLQIADLFAELDCLLALAEAAARFGWVCPEMTQENVIEIYQGRHALQELTVDSFVPNDAYLQGGIPFNQEGDDSAGIEQIQGAKSLLVVTGSNGSGKSIYLKQIALIVLLAHVGSFVPAEGARIGICDQILTSIQARHSVSRLQSSFLLDVSQVGFALRQCTPRSLVLFDEIGKGTDATGEHQQLRIAAS</sequence>
<dbReference type="AlphaFoldDB" id="A0A8T8ST68"/>
<evidence type="ECO:0000256" key="5">
    <source>
        <dbReference type="SAM" id="MobiDB-lite"/>
    </source>
</evidence>
<feature type="compositionally biased region" description="Basic and acidic residues" evidence="5">
    <location>
        <begin position="47"/>
        <end position="56"/>
    </location>
</feature>
<keyword evidence="3" id="KW-0067">ATP-binding</keyword>
<dbReference type="Pfam" id="PF00488">
    <property type="entry name" value="MutS_V"/>
    <property type="match status" value="1"/>
</dbReference>
<dbReference type="GO" id="GO:0005634">
    <property type="term" value="C:nucleus"/>
    <property type="evidence" value="ECO:0007669"/>
    <property type="project" value="TreeGrafter"/>
</dbReference>
<organism evidence="8 9">
    <name type="scientific">Tilletia caries</name>
    <name type="common">wheat bunt fungus</name>
    <dbReference type="NCBI Taxonomy" id="13290"/>
    <lineage>
        <taxon>Eukaryota</taxon>
        <taxon>Fungi</taxon>
        <taxon>Dikarya</taxon>
        <taxon>Basidiomycota</taxon>
        <taxon>Ustilaginomycotina</taxon>
        <taxon>Exobasidiomycetes</taxon>
        <taxon>Tilletiales</taxon>
        <taxon>Tilletiaceae</taxon>
        <taxon>Tilletia</taxon>
    </lineage>
</organism>
<evidence type="ECO:0000259" key="6">
    <source>
        <dbReference type="SMART" id="SM00533"/>
    </source>
</evidence>
<dbReference type="GO" id="GO:0006298">
    <property type="term" value="P:mismatch repair"/>
    <property type="evidence" value="ECO:0007669"/>
    <property type="project" value="InterPro"/>
</dbReference>
<dbReference type="GO" id="GO:0140664">
    <property type="term" value="F:ATP-dependent DNA damage sensor activity"/>
    <property type="evidence" value="ECO:0007669"/>
    <property type="project" value="InterPro"/>
</dbReference>
<dbReference type="SUPFAM" id="SSF48334">
    <property type="entry name" value="DNA repair protein MutS, domain III"/>
    <property type="match status" value="1"/>
</dbReference>
<protein>
    <recommendedName>
        <fullName evidence="10">DNA mismatch repair proteins mutS family domain-containing protein</fullName>
    </recommendedName>
</protein>
<accession>A0A8T8ST68</accession>
<dbReference type="SMART" id="SM00533">
    <property type="entry name" value="MUTSd"/>
    <property type="match status" value="1"/>
</dbReference>
<dbReference type="GO" id="GO:0051026">
    <property type="term" value="P:chiasma assembly"/>
    <property type="evidence" value="ECO:0007669"/>
    <property type="project" value="TreeGrafter"/>
</dbReference>
<evidence type="ECO:0008006" key="10">
    <source>
        <dbReference type="Google" id="ProtNLM"/>
    </source>
</evidence>
<dbReference type="PANTHER" id="PTHR11361">
    <property type="entry name" value="DNA MISMATCH REPAIR PROTEIN MUTS FAMILY MEMBER"/>
    <property type="match status" value="1"/>
</dbReference>
<comment type="caution">
    <text evidence="8">The sequence shown here is derived from an EMBL/GenBank/DDBJ whole genome shotgun (WGS) entry which is preliminary data.</text>
</comment>
<dbReference type="SUPFAM" id="SSF52540">
    <property type="entry name" value="P-loop containing nucleoside triphosphate hydrolases"/>
    <property type="match status" value="1"/>
</dbReference>
<evidence type="ECO:0000256" key="1">
    <source>
        <dbReference type="ARBA" id="ARBA00006271"/>
    </source>
</evidence>
<evidence type="ECO:0000259" key="7">
    <source>
        <dbReference type="SMART" id="SM00534"/>
    </source>
</evidence>
<reference evidence="8" key="1">
    <citation type="submission" date="2016-04" db="EMBL/GenBank/DDBJ databases">
        <authorList>
            <person name="Nguyen H.D."/>
            <person name="Kesanakurti P."/>
            <person name="Cullis J."/>
            <person name="Levesque C.A."/>
            <person name="Hambleton S."/>
        </authorList>
    </citation>
    <scope>NUCLEOTIDE SEQUENCE</scope>
    <source>
        <strain evidence="8">DAOMC 238032</strain>
    </source>
</reference>
<dbReference type="Gene3D" id="3.40.50.300">
    <property type="entry name" value="P-loop containing nucleotide triphosphate hydrolases"/>
    <property type="match status" value="1"/>
</dbReference>
<dbReference type="GO" id="GO:0005524">
    <property type="term" value="F:ATP binding"/>
    <property type="evidence" value="ECO:0007669"/>
    <property type="project" value="UniProtKB-KW"/>
</dbReference>
<keyword evidence="2" id="KW-0547">Nucleotide-binding</keyword>
<feature type="region of interest" description="Disordered" evidence="5">
    <location>
        <begin position="26"/>
        <end position="78"/>
    </location>
</feature>
<evidence type="ECO:0000313" key="9">
    <source>
        <dbReference type="Proteomes" id="UP000077671"/>
    </source>
</evidence>
<dbReference type="PIRSF" id="PIRSF037677">
    <property type="entry name" value="DNA_mis_repair_Msh6"/>
    <property type="match status" value="1"/>
</dbReference>
<reference evidence="8" key="2">
    <citation type="journal article" date="2019" name="IMA Fungus">
        <title>Genome sequencing and comparison of five Tilletia species to identify candidate genes for the detection of regulated species infecting wheat.</title>
        <authorList>
            <person name="Nguyen H.D.T."/>
            <person name="Sultana T."/>
            <person name="Kesanakurti P."/>
            <person name="Hambleton S."/>
        </authorList>
    </citation>
    <scope>NUCLEOTIDE SEQUENCE</scope>
    <source>
        <strain evidence="8">DAOMC 238032</strain>
    </source>
</reference>
<dbReference type="EMBL" id="LWDD02001752">
    <property type="protein sequence ID" value="KAE8245772.1"/>
    <property type="molecule type" value="Genomic_DNA"/>
</dbReference>
<dbReference type="Proteomes" id="UP000077671">
    <property type="component" value="Unassembled WGS sequence"/>
</dbReference>
<keyword evidence="4" id="KW-0238">DNA-binding</keyword>
<proteinExistence type="inferred from homology"/>
<dbReference type="Pfam" id="PF05190">
    <property type="entry name" value="MutS_IV"/>
    <property type="match status" value="1"/>
</dbReference>
<dbReference type="Gene3D" id="1.10.1420.10">
    <property type="match status" value="2"/>
</dbReference>
<comment type="similarity">
    <text evidence="1">Belongs to the DNA mismatch repair MutS family.</text>
</comment>
<dbReference type="InterPro" id="IPR007861">
    <property type="entry name" value="DNA_mismatch_repair_MutS_clamp"/>
</dbReference>
<feature type="compositionally biased region" description="Basic and acidic residues" evidence="5">
    <location>
        <begin position="26"/>
        <end position="35"/>
    </location>
</feature>
<evidence type="ECO:0000313" key="8">
    <source>
        <dbReference type="EMBL" id="KAE8245772.1"/>
    </source>
</evidence>
<dbReference type="InterPro" id="IPR017261">
    <property type="entry name" value="DNA_mismatch_repair_MutS/MSH"/>
</dbReference>
<dbReference type="GO" id="GO:0030983">
    <property type="term" value="F:mismatched DNA binding"/>
    <property type="evidence" value="ECO:0007669"/>
    <property type="project" value="InterPro"/>
</dbReference>
<evidence type="ECO:0000256" key="3">
    <source>
        <dbReference type="ARBA" id="ARBA00022840"/>
    </source>
</evidence>
<dbReference type="InterPro" id="IPR007696">
    <property type="entry name" value="DNA_mismatch_repair_MutS_core"/>
</dbReference>
<dbReference type="SMART" id="SM00534">
    <property type="entry name" value="MUTSac"/>
    <property type="match status" value="1"/>
</dbReference>
<evidence type="ECO:0000256" key="2">
    <source>
        <dbReference type="ARBA" id="ARBA00022741"/>
    </source>
</evidence>
<gene>
    <name evidence="8" type="ORF">A4X03_0g7424</name>
</gene>
<feature type="domain" description="DNA mismatch repair proteins mutS family" evidence="7">
    <location>
        <begin position="697"/>
        <end position="803"/>
    </location>
</feature>
<feature type="region of interest" description="Disordered" evidence="5">
    <location>
        <begin position="101"/>
        <end position="139"/>
    </location>
</feature>
<dbReference type="PANTHER" id="PTHR11361:SF20">
    <property type="entry name" value="MUTS PROTEIN HOMOLOG 5"/>
    <property type="match status" value="1"/>
</dbReference>
<name>A0A8T8ST68_9BASI</name>
<evidence type="ECO:0000256" key="4">
    <source>
        <dbReference type="ARBA" id="ARBA00023125"/>
    </source>
</evidence>